<dbReference type="FunFam" id="1.10.472.10:FF:000032">
    <property type="entry name" value="G2/mitotic-specific cyclin-1"/>
    <property type="match status" value="1"/>
</dbReference>
<name>A0A7J7MXZ5_9MAGN</name>
<dbReference type="GO" id="GO:0051301">
    <property type="term" value="P:cell division"/>
    <property type="evidence" value="ECO:0007669"/>
    <property type="project" value="UniProtKB-KW"/>
</dbReference>
<evidence type="ECO:0000256" key="3">
    <source>
        <dbReference type="ARBA" id="ARBA00023127"/>
    </source>
</evidence>
<comment type="similarity">
    <text evidence="1">Belongs to the cyclin family. Cyclin AB subfamily.</text>
</comment>
<gene>
    <name evidence="8" type="ORF">GIB67_030059</name>
</gene>
<dbReference type="SUPFAM" id="SSF47954">
    <property type="entry name" value="Cyclin-like"/>
    <property type="match status" value="2"/>
</dbReference>
<keyword evidence="3 5" id="KW-0195">Cyclin</keyword>
<organism evidence="8 9">
    <name type="scientific">Kingdonia uniflora</name>
    <dbReference type="NCBI Taxonomy" id="39325"/>
    <lineage>
        <taxon>Eukaryota</taxon>
        <taxon>Viridiplantae</taxon>
        <taxon>Streptophyta</taxon>
        <taxon>Embryophyta</taxon>
        <taxon>Tracheophyta</taxon>
        <taxon>Spermatophyta</taxon>
        <taxon>Magnoliopsida</taxon>
        <taxon>Ranunculales</taxon>
        <taxon>Circaeasteraceae</taxon>
        <taxon>Kingdonia</taxon>
    </lineage>
</organism>
<dbReference type="GO" id="GO:0010332">
    <property type="term" value="P:response to gamma radiation"/>
    <property type="evidence" value="ECO:0007669"/>
    <property type="project" value="UniProtKB-ARBA"/>
</dbReference>
<dbReference type="Pfam" id="PF02984">
    <property type="entry name" value="Cyclin_C"/>
    <property type="match status" value="1"/>
</dbReference>
<evidence type="ECO:0000259" key="6">
    <source>
        <dbReference type="SMART" id="SM00385"/>
    </source>
</evidence>
<dbReference type="InterPro" id="IPR039361">
    <property type="entry name" value="Cyclin"/>
</dbReference>
<evidence type="ECO:0000313" key="9">
    <source>
        <dbReference type="Proteomes" id="UP000541444"/>
    </source>
</evidence>
<dbReference type="PANTHER" id="PTHR10177">
    <property type="entry name" value="CYCLINS"/>
    <property type="match status" value="1"/>
</dbReference>
<dbReference type="SMART" id="SM01332">
    <property type="entry name" value="Cyclin_C"/>
    <property type="match status" value="1"/>
</dbReference>
<evidence type="ECO:0008006" key="10">
    <source>
        <dbReference type="Google" id="ProtNLM"/>
    </source>
</evidence>
<protein>
    <recommendedName>
        <fullName evidence="10">B-like cyclin</fullName>
    </recommendedName>
</protein>
<dbReference type="SMART" id="SM00385">
    <property type="entry name" value="CYCLIN"/>
    <property type="match status" value="2"/>
</dbReference>
<dbReference type="Pfam" id="PF00134">
    <property type="entry name" value="Cyclin_N"/>
    <property type="match status" value="1"/>
</dbReference>
<evidence type="ECO:0000256" key="4">
    <source>
        <dbReference type="ARBA" id="ARBA00023306"/>
    </source>
</evidence>
<dbReference type="OrthoDB" id="5590282at2759"/>
<evidence type="ECO:0000259" key="7">
    <source>
        <dbReference type="SMART" id="SM01332"/>
    </source>
</evidence>
<reference evidence="8 9" key="1">
    <citation type="journal article" date="2020" name="IScience">
        <title>Genome Sequencing of the Endangered Kingdonia uniflora (Circaeasteraceae, Ranunculales) Reveals Potential Mechanisms of Evolutionary Specialization.</title>
        <authorList>
            <person name="Sun Y."/>
            <person name="Deng T."/>
            <person name="Zhang A."/>
            <person name="Moore M.J."/>
            <person name="Landis J.B."/>
            <person name="Lin N."/>
            <person name="Zhang H."/>
            <person name="Zhang X."/>
            <person name="Huang J."/>
            <person name="Zhang X."/>
            <person name="Sun H."/>
            <person name="Wang H."/>
        </authorList>
    </citation>
    <scope>NUCLEOTIDE SEQUENCE [LARGE SCALE GENOMIC DNA]</scope>
    <source>
        <strain evidence="8">TB1705</strain>
        <tissue evidence="8">Leaf</tissue>
    </source>
</reference>
<dbReference type="InterPro" id="IPR004367">
    <property type="entry name" value="Cyclin_C-dom"/>
</dbReference>
<dbReference type="InterPro" id="IPR013763">
    <property type="entry name" value="Cyclin-like_dom"/>
</dbReference>
<dbReference type="AlphaFoldDB" id="A0A7J7MXZ5"/>
<evidence type="ECO:0000256" key="1">
    <source>
        <dbReference type="ARBA" id="ARBA00006955"/>
    </source>
</evidence>
<comment type="caution">
    <text evidence="8">The sequence shown here is derived from an EMBL/GenBank/DDBJ whole genome shotgun (WGS) entry which is preliminary data.</text>
</comment>
<proteinExistence type="inferred from homology"/>
<keyword evidence="2" id="KW-0132">Cell division</keyword>
<keyword evidence="9" id="KW-1185">Reference proteome</keyword>
<dbReference type="InterPro" id="IPR036915">
    <property type="entry name" value="Cyclin-like_sf"/>
</dbReference>
<dbReference type="CDD" id="cd20567">
    <property type="entry name" value="CYCLIN_AtCycB-like_rpt1"/>
    <property type="match status" value="1"/>
</dbReference>
<dbReference type="CDD" id="cd20511">
    <property type="entry name" value="CYCLIN_AtCycB-like_rpt2"/>
    <property type="match status" value="1"/>
</dbReference>
<dbReference type="FunFam" id="1.10.472.10:FF:000001">
    <property type="entry name" value="G2/mitotic-specific cyclin"/>
    <property type="match status" value="1"/>
</dbReference>
<evidence type="ECO:0000256" key="2">
    <source>
        <dbReference type="ARBA" id="ARBA00022618"/>
    </source>
</evidence>
<feature type="domain" description="Cyclin-like" evidence="6">
    <location>
        <begin position="239"/>
        <end position="323"/>
    </location>
</feature>
<feature type="domain" description="Cyclin C-terminal" evidence="7">
    <location>
        <begin position="332"/>
        <end position="449"/>
    </location>
</feature>
<dbReference type="Proteomes" id="UP000541444">
    <property type="component" value="Unassembled WGS sequence"/>
</dbReference>
<dbReference type="Gene3D" id="1.10.472.10">
    <property type="entry name" value="Cyclin-like"/>
    <property type="match status" value="2"/>
</dbReference>
<accession>A0A7J7MXZ5</accession>
<sequence length="457" mass="52432">MQRRKKLLKFPKKPVKLSDSILKEILIEMGGRSNENNLGPAKFQGGVRMGGEKIVAGISHNRRALSNIDTNLMGSQPFPRAINKRIAPEKHMILCDKNPSSPARRITRRLALQLANKKQPCTVKETKHPIPSSATPSESDDCIIVDVEGYQATVNSHVPMYVKHTEAMMDEIDQMEEDIMEESVMDIDSCDLKNQLAVVEYVEEIHSYYRKAESRSCVSPSYMEQQFDINERMRGILIDWLIEVHYKFELMDETLFLMVNVIDRFLARETVLRKKLQLVGVTAMYLASKYEEVSVPIIDDLLMISDRAYTRKEVLDMESLICNTLQFDMSVPTPYVFMRRFLKAAQSDKKLELLSFFMIELCMVEYETLKFPPSLLAAAAVYTAQCIVNRFKHWSKTSEWHAKYSENDLMECARLMVTYHQKAASGKLTGVHKKYSTFKYGLAAKSEPANFLLDINC</sequence>
<feature type="domain" description="Cyclin-like" evidence="6">
    <location>
        <begin position="336"/>
        <end position="418"/>
    </location>
</feature>
<evidence type="ECO:0000256" key="5">
    <source>
        <dbReference type="RuleBase" id="RU000383"/>
    </source>
</evidence>
<evidence type="ECO:0000313" key="8">
    <source>
        <dbReference type="EMBL" id="KAF6159801.1"/>
    </source>
</evidence>
<dbReference type="EMBL" id="JACGCM010001188">
    <property type="protein sequence ID" value="KAF6159801.1"/>
    <property type="molecule type" value="Genomic_DNA"/>
</dbReference>
<keyword evidence="4" id="KW-0131">Cell cycle</keyword>
<dbReference type="InterPro" id="IPR006671">
    <property type="entry name" value="Cyclin_N"/>
</dbReference>